<dbReference type="InterPro" id="IPR012341">
    <property type="entry name" value="6hp_glycosidase-like_sf"/>
</dbReference>
<dbReference type="PANTHER" id="PTHR31616">
    <property type="entry name" value="TREHALASE"/>
    <property type="match status" value="1"/>
</dbReference>
<dbReference type="SUPFAM" id="SSF48208">
    <property type="entry name" value="Six-hairpin glycosidases"/>
    <property type="match status" value="1"/>
</dbReference>
<dbReference type="GO" id="GO:0005975">
    <property type="term" value="P:carbohydrate metabolic process"/>
    <property type="evidence" value="ECO:0007669"/>
    <property type="project" value="InterPro"/>
</dbReference>
<dbReference type="GO" id="GO:0004553">
    <property type="term" value="F:hydrolase activity, hydrolyzing O-glycosyl compounds"/>
    <property type="evidence" value="ECO:0007669"/>
    <property type="project" value="TreeGrafter"/>
</dbReference>
<dbReference type="InterPro" id="IPR024038">
    <property type="entry name" value="MYXO-CTERM"/>
</dbReference>
<evidence type="ECO:0000256" key="1">
    <source>
        <dbReference type="SAM" id="SignalP"/>
    </source>
</evidence>
<keyword evidence="1" id="KW-0732">Signal</keyword>
<gene>
    <name evidence="2" type="ORF">FIV42_10860</name>
</gene>
<evidence type="ECO:0000313" key="3">
    <source>
        <dbReference type="Proteomes" id="UP000315995"/>
    </source>
</evidence>
<dbReference type="RefSeq" id="WP_141197706.1">
    <property type="nucleotide sequence ID" value="NZ_CP041186.1"/>
</dbReference>
<dbReference type="Gene3D" id="1.50.10.10">
    <property type="match status" value="1"/>
</dbReference>
<dbReference type="AlphaFoldDB" id="A0A4Y6PSC3"/>
<evidence type="ECO:0000313" key="2">
    <source>
        <dbReference type="EMBL" id="QDG51221.1"/>
    </source>
</evidence>
<sequence length="913" mass="99030">MTPRLHIASVVALASVLVTGQAFANEDLPYEPPFIELGLGATNIETTLGNGGLTAGVSQDGDLTMISWPSPSYFDHMHYMTTNAPDARQRPRFGAQEGMGAFAGLAYTVQGDSTAQVSFFRSEDWQTTTKFVAEDVGVVETTFENATLGITVRQLDLVPYEHDVFIRRFLVTRDSASTVDTASILAYSNLSPNLSKIPQVPLLDALIDHKNDYLAVWQETQKAVMHFHPGDTGVAQNLGAILQPLDRDFGALGELLESQTPDTAQIDTIAADLDSHYAEGVYIAVSSMPEPVEFQIGEDTTDSCAMIDELADNIQVLGERYPDKSLPAPPQVADTVRCNDFDPLEYPRTQNGWTYTAQDALADAADGELSGNRLAGGQVNATIKFPLTFDAGEAEATLVYAFGATAQAASDELAWVRSQDMQTVQDDIAQKDKAFVDGLWIPEEITGEMRKFVKRTFLNMRVGTDRETGAIVASVSRQPSYQLDWPRDGAFFNIALDLAGQNELVTKRMRFYSDTIRDTPARPVALLNQPVPGWPDDPSARDFPADSWEMNYYADGMTGGNIRLEIDNTALLVWAYVYHIGHLEGQAREDYIEQEWPTIKRAADWLHSWRDPETGLNWYANEDDHAVYTQGLQGSSTTYGALVSAARVAKYRGEDDLADKWLHRAGELKAATIKYMHVPGEGFRGHPDPDEPGGGSPHWLIWPTHMFPHGDERVAPQISSGLDKHLADVSGETPGGQYPTKVAISAALALPEGEERDKALEIATKLATEIANPHTYTIGEHYSAIDSDGDGEWDDGWVNGVSTPHLWSMALVYLTAVAYHHPDKFDAYDAVLPQVTVPEVEPPGGSGGEDAGGDVGADVGGDVGADAGEVVPSVQDDPDPDGCGCGSTGEGVPGGVLMVLVGALGVVVRRRLV</sequence>
<accession>A0A4Y6PSC3</accession>
<accession>A0A5B8Y3H7</accession>
<feature type="signal peptide" evidence="1">
    <location>
        <begin position="1"/>
        <end position="24"/>
    </location>
</feature>
<keyword evidence="3" id="KW-1185">Reference proteome</keyword>
<reference evidence="2 3" key="1">
    <citation type="submission" date="2019-06" db="EMBL/GenBank/DDBJ databases">
        <title>Persicimonas caeni gen. nov., sp. nov., a predatory bacterium isolated from solar saltern.</title>
        <authorList>
            <person name="Wang S."/>
        </authorList>
    </citation>
    <scope>NUCLEOTIDE SEQUENCE [LARGE SCALE GENOMIC DNA]</scope>
    <source>
        <strain evidence="2 3">YN101</strain>
    </source>
</reference>
<protein>
    <submittedName>
        <fullName evidence="2">Uncharacterized protein</fullName>
    </submittedName>
</protein>
<dbReference type="InterPro" id="IPR008928">
    <property type="entry name" value="6-hairpin_glycosidase_sf"/>
</dbReference>
<dbReference type="NCBIfam" id="TIGR03901">
    <property type="entry name" value="MYXO-CTERM"/>
    <property type="match status" value="1"/>
</dbReference>
<dbReference type="Proteomes" id="UP000315995">
    <property type="component" value="Chromosome"/>
</dbReference>
<organism evidence="2 3">
    <name type="scientific">Persicimonas caeni</name>
    <dbReference type="NCBI Taxonomy" id="2292766"/>
    <lineage>
        <taxon>Bacteria</taxon>
        <taxon>Deltaproteobacteria</taxon>
        <taxon>Bradymonadales</taxon>
        <taxon>Bradymonadaceae</taxon>
        <taxon>Persicimonas</taxon>
    </lineage>
</organism>
<feature type="chain" id="PRO_5030106349" evidence="1">
    <location>
        <begin position="25"/>
        <end position="913"/>
    </location>
</feature>
<dbReference type="PANTHER" id="PTHR31616:SF0">
    <property type="entry name" value="GLUCAN 1,4-ALPHA-GLUCOSIDASE"/>
    <property type="match status" value="1"/>
</dbReference>
<dbReference type="OrthoDB" id="5175804at2"/>
<name>A0A4Y6PSC3_PERCE</name>
<dbReference type="EMBL" id="CP041186">
    <property type="protein sequence ID" value="QDG51221.1"/>
    <property type="molecule type" value="Genomic_DNA"/>
</dbReference>
<proteinExistence type="predicted"/>